<gene>
    <name evidence="1" type="ORF">ACFP3U_18685</name>
</gene>
<name>A0ABW0X7I4_9ACTN</name>
<keyword evidence="2" id="KW-1185">Reference proteome</keyword>
<dbReference type="EMBL" id="JBHSOF010000022">
    <property type="protein sequence ID" value="MFC5664999.1"/>
    <property type="molecule type" value="Genomic_DNA"/>
</dbReference>
<dbReference type="Proteomes" id="UP001595975">
    <property type="component" value="Unassembled WGS sequence"/>
</dbReference>
<protein>
    <submittedName>
        <fullName evidence="1">Uncharacterized protein</fullName>
    </submittedName>
</protein>
<comment type="caution">
    <text evidence="1">The sequence shown here is derived from an EMBL/GenBank/DDBJ whole genome shotgun (WGS) entry which is preliminary data.</text>
</comment>
<dbReference type="RefSeq" id="WP_380226689.1">
    <property type="nucleotide sequence ID" value="NZ_JBHSOF010000022.1"/>
</dbReference>
<proteinExistence type="predicted"/>
<reference evidence="2" key="1">
    <citation type="journal article" date="2019" name="Int. J. Syst. Evol. Microbiol.">
        <title>The Global Catalogue of Microorganisms (GCM) 10K type strain sequencing project: providing services to taxonomists for standard genome sequencing and annotation.</title>
        <authorList>
            <consortium name="The Broad Institute Genomics Platform"/>
            <consortium name="The Broad Institute Genome Sequencing Center for Infectious Disease"/>
            <person name="Wu L."/>
            <person name="Ma J."/>
        </authorList>
    </citation>
    <scope>NUCLEOTIDE SEQUENCE [LARGE SCALE GENOMIC DNA]</scope>
    <source>
        <strain evidence="2">CGMCC 4.1437</strain>
    </source>
</reference>
<accession>A0ABW0X7I4</accession>
<evidence type="ECO:0000313" key="1">
    <source>
        <dbReference type="EMBL" id="MFC5664999.1"/>
    </source>
</evidence>
<sequence>MKCAIPRPGGRHFGDELSKWILTAGVDDRFEFDGFFVQVGLAEIEWSPRRVDFTFGKTGRVDSHLTDDPYDFIETMWSCCTVEAVNDQQELTRYVHVAFGVYRVVPPTKQMLLVALAARWAAIEGDHETVDDFTRNVLGRARPEEWRDAVISGLLGDWVDCLGHYLTDPELLAVLHAYTAAEHRRWTPLWERRTGGGGKTPSRRVLLTGTAIGEDGLTVQDLLADLLTAEDRALQHRIGDARIHAVLRGLKPDEAAVAARWARSGDTWGQAAAGGGLPESYGERVRRKLHRLGDRHTERALAAAEATR</sequence>
<organism evidence="1 2">
    <name type="scientific">Kitasatospora misakiensis</name>
    <dbReference type="NCBI Taxonomy" id="67330"/>
    <lineage>
        <taxon>Bacteria</taxon>
        <taxon>Bacillati</taxon>
        <taxon>Actinomycetota</taxon>
        <taxon>Actinomycetes</taxon>
        <taxon>Kitasatosporales</taxon>
        <taxon>Streptomycetaceae</taxon>
        <taxon>Kitasatospora</taxon>
    </lineage>
</organism>
<evidence type="ECO:0000313" key="2">
    <source>
        <dbReference type="Proteomes" id="UP001595975"/>
    </source>
</evidence>